<evidence type="ECO:0000313" key="2">
    <source>
        <dbReference type="EMBL" id="CAL1710579.1"/>
    </source>
</evidence>
<dbReference type="Proteomes" id="UP001497453">
    <property type="component" value="Chromosome 6"/>
</dbReference>
<dbReference type="EMBL" id="OZ037949">
    <property type="protein sequence ID" value="CAL1710579.1"/>
    <property type="molecule type" value="Genomic_DNA"/>
</dbReference>
<protein>
    <submittedName>
        <fullName evidence="2">Uncharacterized protein</fullName>
    </submittedName>
</protein>
<feature type="compositionally biased region" description="Low complexity" evidence="1">
    <location>
        <begin position="146"/>
        <end position="165"/>
    </location>
</feature>
<evidence type="ECO:0000313" key="3">
    <source>
        <dbReference type="Proteomes" id="UP001497453"/>
    </source>
</evidence>
<keyword evidence="3" id="KW-1185">Reference proteome</keyword>
<sequence length="390" mass="43142">MSDRTKDTRPAKRARLFEPDGFSVSKPPQKVFPRVEFVSSFDIPAPENAQDKTTWKVGSVHPLSSSTKTAKPSTSGQKADVSRRPVYRVLKPPPRPTPEPPLPTTTRNGKNFTPLSSTRPMLPSSKDSEPPAGKPLSRLVRPLPNPVSSSSKPSKPLKPLSLLKPPVRPSNRRPKPDPSTMKTISTTNIAIATNPFTAQGSLNLFALFAKEMAADYMTPREREMRRGLLQSPEKATRNKKQKFIPGGLADNARLLCSQSRTGLSLWEKDIRSHAKRGIAPEVRLRILSLIYTTPPHTQSHQPASRPPVVAIIRTKVEASRVPNVIKGGELFVMVRLDPPAGGPPRALKEDSPLWIWRPWFTVPLPPEIEGMSTAIGARKLVMCNRFHIPK</sequence>
<name>A0ABP1DUB2_9APHY</name>
<accession>A0ABP1DUB2</accession>
<feature type="region of interest" description="Disordered" evidence="1">
    <location>
        <begin position="1"/>
        <end position="182"/>
    </location>
</feature>
<feature type="compositionally biased region" description="Polar residues" evidence="1">
    <location>
        <begin position="107"/>
        <end position="119"/>
    </location>
</feature>
<organism evidence="2 3">
    <name type="scientific">Somion occarium</name>
    <dbReference type="NCBI Taxonomy" id="3059160"/>
    <lineage>
        <taxon>Eukaryota</taxon>
        <taxon>Fungi</taxon>
        <taxon>Dikarya</taxon>
        <taxon>Basidiomycota</taxon>
        <taxon>Agaricomycotina</taxon>
        <taxon>Agaricomycetes</taxon>
        <taxon>Polyporales</taxon>
        <taxon>Cerrenaceae</taxon>
        <taxon>Somion</taxon>
    </lineage>
</organism>
<evidence type="ECO:0000256" key="1">
    <source>
        <dbReference type="SAM" id="MobiDB-lite"/>
    </source>
</evidence>
<feature type="compositionally biased region" description="Basic and acidic residues" evidence="1">
    <location>
        <begin position="1"/>
        <end position="18"/>
    </location>
</feature>
<feature type="compositionally biased region" description="Pro residues" evidence="1">
    <location>
        <begin position="91"/>
        <end position="103"/>
    </location>
</feature>
<gene>
    <name evidence="2" type="ORF">GFSPODELE1_LOCUS7895</name>
</gene>
<reference evidence="3" key="1">
    <citation type="submission" date="2024-04" db="EMBL/GenBank/DDBJ databases">
        <authorList>
            <person name="Shaw F."/>
            <person name="Minotto A."/>
        </authorList>
    </citation>
    <scope>NUCLEOTIDE SEQUENCE [LARGE SCALE GENOMIC DNA]</scope>
</reference>
<proteinExistence type="predicted"/>
<feature type="compositionally biased region" description="Low complexity" evidence="1">
    <location>
        <begin position="64"/>
        <end position="75"/>
    </location>
</feature>